<accession>A0A365N594</accession>
<dbReference type="EMBL" id="PKMI01000020">
    <property type="protein sequence ID" value="RBA15926.1"/>
    <property type="molecule type" value="Genomic_DNA"/>
</dbReference>
<keyword evidence="1" id="KW-0472">Membrane</keyword>
<dbReference type="Proteomes" id="UP000251714">
    <property type="component" value="Unassembled WGS sequence"/>
</dbReference>
<protein>
    <submittedName>
        <fullName evidence="2">Uncharacterized protein</fullName>
    </submittedName>
</protein>
<feature type="transmembrane region" description="Helical" evidence="1">
    <location>
        <begin position="97"/>
        <end position="121"/>
    </location>
</feature>
<keyword evidence="1" id="KW-0812">Transmembrane</keyword>
<keyword evidence="1" id="KW-1133">Transmembrane helix</keyword>
<organism evidence="2 3">
    <name type="scientific">Gibberella intermedia</name>
    <name type="common">Bulb rot disease fungus</name>
    <name type="synonym">Fusarium proliferatum</name>
    <dbReference type="NCBI Taxonomy" id="948311"/>
    <lineage>
        <taxon>Eukaryota</taxon>
        <taxon>Fungi</taxon>
        <taxon>Dikarya</taxon>
        <taxon>Ascomycota</taxon>
        <taxon>Pezizomycotina</taxon>
        <taxon>Sordariomycetes</taxon>
        <taxon>Hypocreomycetidae</taxon>
        <taxon>Hypocreales</taxon>
        <taxon>Nectriaceae</taxon>
        <taxon>Fusarium</taxon>
        <taxon>Fusarium fujikuroi species complex</taxon>
    </lineage>
</organism>
<evidence type="ECO:0000313" key="3">
    <source>
        <dbReference type="Proteomes" id="UP000251714"/>
    </source>
</evidence>
<reference evidence="2 3" key="1">
    <citation type="submission" date="2017-12" db="EMBL/GenBank/DDBJ databases">
        <title>Genome sequence of the mycotoxigenic crop pathogen Fusarium proliferatum, strain ITEM 2341 from Date Palm.</title>
        <authorList>
            <person name="Almiman B.F."/>
            <person name="Shittu T.A."/>
            <person name="Muthumeenakshi S."/>
            <person name="Baroncelli R."/>
            <person name="Sreenivasaprasada S."/>
        </authorList>
    </citation>
    <scope>NUCLEOTIDE SEQUENCE [LARGE SCALE GENOMIC DNA]</scope>
    <source>
        <strain evidence="2 3">ITEM 2341</strain>
    </source>
</reference>
<evidence type="ECO:0000313" key="2">
    <source>
        <dbReference type="EMBL" id="RBA15926.1"/>
    </source>
</evidence>
<dbReference type="AlphaFoldDB" id="A0A365N594"/>
<comment type="caution">
    <text evidence="2">The sequence shown here is derived from an EMBL/GenBank/DDBJ whole genome shotgun (WGS) entry which is preliminary data.</text>
</comment>
<name>A0A365N594_GIBIN</name>
<proteinExistence type="predicted"/>
<evidence type="ECO:0000256" key="1">
    <source>
        <dbReference type="SAM" id="Phobius"/>
    </source>
</evidence>
<gene>
    <name evidence="2" type="ORF">FPRO05_12147</name>
</gene>
<sequence length="126" mass="14282">MASYTTNRGKNIKVEDNMDVNSRLTPVIPDLDRDLDDLFNILQTVNRQLIQLTRAHHDAGVLPLEESRKPSLVFNTLLELLDNEHNEPHISAVPFEFIFLVGFILGIISRGPLEAVMMMVARLIMS</sequence>